<name>A0A4R7D396_9FLAO</name>
<dbReference type="EMBL" id="SNZW01000014">
    <property type="protein sequence ID" value="TDS15503.1"/>
    <property type="molecule type" value="Genomic_DNA"/>
</dbReference>
<sequence length="197" mass="22200">MDRRKALQKTGLFAGATILMPTMLSLFESCKTENRLEWTPIFFSENEAKTISSLVDTILPSTDTPGALDVKVDIFIDKVIAETYDQNGQEQMSFEISTFNEKCINKFGRTFYDLKADEKIEILKEEEKTSGKFSSGIWGTAVGPQEEIGFYRAMKSTAIWAYMTSEEIGEKVLSYDPIPGAYEPCKPLSQVGNRWSL</sequence>
<dbReference type="Pfam" id="PF13618">
    <property type="entry name" value="Gluconate_2-dh3"/>
    <property type="match status" value="1"/>
</dbReference>
<proteinExistence type="predicted"/>
<dbReference type="RefSeq" id="WP_133673098.1">
    <property type="nucleotide sequence ID" value="NZ_SNZW01000014.1"/>
</dbReference>
<dbReference type="InterPro" id="IPR027056">
    <property type="entry name" value="Gluconate_2DH_su3"/>
</dbReference>
<accession>A0A4R7D396</accession>
<keyword evidence="2" id="KW-1185">Reference proteome</keyword>
<evidence type="ECO:0000313" key="2">
    <source>
        <dbReference type="Proteomes" id="UP000295274"/>
    </source>
</evidence>
<protein>
    <submittedName>
        <fullName evidence="1">Gluconate 2-dehydrogenase subunit 3-like protein</fullName>
    </submittedName>
</protein>
<comment type="caution">
    <text evidence="1">The sequence shown here is derived from an EMBL/GenBank/DDBJ whole genome shotgun (WGS) entry which is preliminary data.</text>
</comment>
<dbReference type="Proteomes" id="UP000295274">
    <property type="component" value="Unassembled WGS sequence"/>
</dbReference>
<reference evidence="1 2" key="1">
    <citation type="submission" date="2019-03" db="EMBL/GenBank/DDBJ databases">
        <title>Genomic Encyclopedia of Type Strains, Phase III (KMG-III): the genomes of soil and plant-associated and newly described type strains.</title>
        <authorList>
            <person name="Whitman W."/>
        </authorList>
    </citation>
    <scope>NUCLEOTIDE SEQUENCE [LARGE SCALE GENOMIC DNA]</scope>
    <source>
        <strain evidence="1 2">CECT 8455</strain>
    </source>
</reference>
<organism evidence="1 2">
    <name type="scientific">Maribacter caenipelagi</name>
    <dbReference type="NCBI Taxonomy" id="1447781"/>
    <lineage>
        <taxon>Bacteria</taxon>
        <taxon>Pseudomonadati</taxon>
        <taxon>Bacteroidota</taxon>
        <taxon>Flavobacteriia</taxon>
        <taxon>Flavobacteriales</taxon>
        <taxon>Flavobacteriaceae</taxon>
        <taxon>Maribacter</taxon>
    </lineage>
</organism>
<dbReference type="OrthoDB" id="6385145at2"/>
<evidence type="ECO:0000313" key="1">
    <source>
        <dbReference type="EMBL" id="TDS15503.1"/>
    </source>
</evidence>
<dbReference type="AlphaFoldDB" id="A0A4R7D396"/>
<gene>
    <name evidence="1" type="ORF">DFQ03_2144</name>
</gene>